<comment type="subcellular location">
    <subcellularLocation>
        <location evidence="1">Cell membrane</location>
        <topology evidence="1">Multi-pass membrane protein</topology>
    </subcellularLocation>
</comment>
<evidence type="ECO:0000256" key="2">
    <source>
        <dbReference type="ARBA" id="ARBA00006386"/>
    </source>
</evidence>
<proteinExistence type="inferred from homology"/>
<evidence type="ECO:0000256" key="6">
    <source>
        <dbReference type="ARBA" id="ARBA00023136"/>
    </source>
</evidence>
<reference evidence="8" key="1">
    <citation type="submission" date="2019-08" db="EMBL/GenBank/DDBJ databases">
        <authorList>
            <person name="Kucharzyk K."/>
            <person name="Murdoch R.W."/>
            <person name="Higgins S."/>
            <person name="Loffler F."/>
        </authorList>
    </citation>
    <scope>NUCLEOTIDE SEQUENCE</scope>
</reference>
<keyword evidence="6 7" id="KW-0472">Membrane</keyword>
<evidence type="ECO:0000256" key="5">
    <source>
        <dbReference type="ARBA" id="ARBA00022989"/>
    </source>
</evidence>
<sequence>MKERQSKPGAKRYLGAIIAGAAFLIFILAFPAYREQSLSMMTYQAKTMLLVIPPIFVLLGLLDIWVPREKMIKYMGKDSGLKGPVLAFLLGSFAAGPLYGAFPVAAVLMKKGASLFNIMIFIGAWSTTKIPMLLFEMSALGKRFALSRLAINIAGIAIIAWAMASALGKEEIEKIHKNIESLE</sequence>
<dbReference type="InterPro" id="IPR005524">
    <property type="entry name" value="DUF318"/>
</dbReference>
<evidence type="ECO:0000256" key="7">
    <source>
        <dbReference type="SAM" id="Phobius"/>
    </source>
</evidence>
<keyword evidence="3" id="KW-1003">Cell membrane</keyword>
<dbReference type="AlphaFoldDB" id="A0A644UHY7"/>
<accession>A0A644UHY7</accession>
<dbReference type="EMBL" id="VSSQ01000118">
    <property type="protein sequence ID" value="MPL78618.1"/>
    <property type="molecule type" value="Genomic_DNA"/>
</dbReference>
<evidence type="ECO:0000256" key="1">
    <source>
        <dbReference type="ARBA" id="ARBA00004651"/>
    </source>
</evidence>
<feature type="transmembrane region" description="Helical" evidence="7">
    <location>
        <begin position="45"/>
        <end position="66"/>
    </location>
</feature>
<keyword evidence="5 7" id="KW-1133">Transmembrane helix</keyword>
<feature type="transmembrane region" description="Helical" evidence="7">
    <location>
        <begin position="12"/>
        <end position="33"/>
    </location>
</feature>
<organism evidence="8">
    <name type="scientific">bioreactor metagenome</name>
    <dbReference type="NCBI Taxonomy" id="1076179"/>
    <lineage>
        <taxon>unclassified sequences</taxon>
        <taxon>metagenomes</taxon>
        <taxon>ecological metagenomes</taxon>
    </lineage>
</organism>
<feature type="transmembrane region" description="Helical" evidence="7">
    <location>
        <begin position="86"/>
        <end position="109"/>
    </location>
</feature>
<dbReference type="Pfam" id="PF03773">
    <property type="entry name" value="ArsP_1"/>
    <property type="match status" value="1"/>
</dbReference>
<feature type="transmembrane region" description="Helical" evidence="7">
    <location>
        <begin position="115"/>
        <end position="137"/>
    </location>
</feature>
<comment type="similarity">
    <text evidence="2">Belongs to the UPF0718 family.</text>
</comment>
<name>A0A644UHY7_9ZZZZ</name>
<comment type="caution">
    <text evidence="8">The sequence shown here is derived from an EMBL/GenBank/DDBJ whole genome shotgun (WGS) entry which is preliminary data.</text>
</comment>
<feature type="transmembrane region" description="Helical" evidence="7">
    <location>
        <begin position="149"/>
        <end position="168"/>
    </location>
</feature>
<protein>
    <recommendedName>
        <fullName evidence="9">Permease</fullName>
    </recommendedName>
</protein>
<evidence type="ECO:0000256" key="4">
    <source>
        <dbReference type="ARBA" id="ARBA00022692"/>
    </source>
</evidence>
<dbReference type="GO" id="GO:0005886">
    <property type="term" value="C:plasma membrane"/>
    <property type="evidence" value="ECO:0007669"/>
    <property type="project" value="UniProtKB-SubCell"/>
</dbReference>
<evidence type="ECO:0000256" key="3">
    <source>
        <dbReference type="ARBA" id="ARBA00022475"/>
    </source>
</evidence>
<gene>
    <name evidence="8" type="ORF">SDC9_24488</name>
</gene>
<evidence type="ECO:0008006" key="9">
    <source>
        <dbReference type="Google" id="ProtNLM"/>
    </source>
</evidence>
<keyword evidence="4 7" id="KW-0812">Transmembrane</keyword>
<evidence type="ECO:0000313" key="8">
    <source>
        <dbReference type="EMBL" id="MPL78618.1"/>
    </source>
</evidence>